<feature type="domain" description="Galactosyltransferase C-terminal" evidence="5">
    <location>
        <begin position="333"/>
        <end position="375"/>
    </location>
</feature>
<evidence type="ECO:0000259" key="5">
    <source>
        <dbReference type="Pfam" id="PF02709"/>
    </source>
</evidence>
<dbReference type="RefSeq" id="WP_086855786.1">
    <property type="nucleotide sequence ID" value="NZ_JADBEG010000001.1"/>
</dbReference>
<evidence type="ECO:0000313" key="6">
    <source>
        <dbReference type="EMBL" id="MBE1498209.1"/>
    </source>
</evidence>
<dbReference type="SUPFAM" id="SSF53448">
    <property type="entry name" value="Nucleotide-diphospho-sugar transferases"/>
    <property type="match status" value="1"/>
</dbReference>
<evidence type="ECO:0000313" key="7">
    <source>
        <dbReference type="Proteomes" id="UP000631670"/>
    </source>
</evidence>
<reference evidence="6 7" key="1">
    <citation type="submission" date="2020-10" db="EMBL/GenBank/DDBJ databases">
        <title>Sequencing the genomes of 1000 actinobacteria strains.</title>
        <authorList>
            <person name="Klenk H.-P."/>
        </authorList>
    </citation>
    <scope>NUCLEOTIDE SEQUENCE [LARGE SCALE GENOMIC DNA]</scope>
    <source>
        <strain evidence="6 7">DSM 44653</strain>
    </source>
</reference>
<dbReference type="Gene3D" id="3.90.550.10">
    <property type="entry name" value="Spore Coat Polysaccharide Biosynthesis Protein SpsA, Chain A"/>
    <property type="match status" value="1"/>
</dbReference>
<sequence length="424" mass="46133">MCELRAANPMRIRPTRPGGSGTFAAVSPYRRAVPATGDLAARVASYVVLTLDPAVPDVAADYWMHSERFYRAVADPVAARLGGDLAHRRLVAHPTDADAERALAARVAELLEADPALAEELAARADVADDNVYINYFRGPGYGPGARTADLERLTGLAAKAPSHPDGRGEEVLVVVPISDRDGAGRIRNLMACLLALRDQTMPASDYRVTVVEFDEKPRWRDRIEPLADRYLHVEGSGLFNKSWTVNAGVRHTLGAARTLCLLDADILVDRDFLARNHARFAEHGHGAHLPHTEMLSLDAQASDHLIEQRCGHGTPDVPLAGARGLLLRDVPGACLWLTPELFTEVGGLDERYRGWGGEDEDMLYRVANAGSVVQFDDVFVHLAHRRPAMRRADGAPFNAHVPVGTWTGEQGYGELARATGTDD</sequence>
<comment type="caution">
    <text evidence="6">The sequence shown here is derived from an EMBL/GenBank/DDBJ whole genome shotgun (WGS) entry which is preliminary data.</text>
</comment>
<comment type="similarity">
    <text evidence="2">Belongs to the glycosyltransferase 2 family.</text>
</comment>
<dbReference type="CDD" id="cd00761">
    <property type="entry name" value="Glyco_tranf_GTA_type"/>
    <property type="match status" value="1"/>
</dbReference>
<proteinExistence type="inferred from homology"/>
<evidence type="ECO:0000256" key="1">
    <source>
        <dbReference type="ARBA" id="ARBA00004776"/>
    </source>
</evidence>
<protein>
    <recommendedName>
        <fullName evidence="5">Galactosyltransferase C-terminal domain-containing protein</fullName>
    </recommendedName>
</protein>
<evidence type="ECO:0000256" key="2">
    <source>
        <dbReference type="ARBA" id="ARBA00006739"/>
    </source>
</evidence>
<keyword evidence="7" id="KW-1185">Reference proteome</keyword>
<evidence type="ECO:0000256" key="3">
    <source>
        <dbReference type="ARBA" id="ARBA00022676"/>
    </source>
</evidence>
<dbReference type="InterPro" id="IPR029044">
    <property type="entry name" value="Nucleotide-diphossugar_trans"/>
</dbReference>
<dbReference type="Proteomes" id="UP000631670">
    <property type="component" value="Unassembled WGS sequence"/>
</dbReference>
<evidence type="ECO:0000256" key="4">
    <source>
        <dbReference type="ARBA" id="ARBA00022679"/>
    </source>
</evidence>
<dbReference type="EMBL" id="JADBEG010000001">
    <property type="protein sequence ID" value="MBE1498209.1"/>
    <property type="molecule type" value="Genomic_DNA"/>
</dbReference>
<name>A0ABR9I4R7_9PSEU</name>
<dbReference type="PANTHER" id="PTHR43179:SF12">
    <property type="entry name" value="GALACTOFURANOSYLTRANSFERASE GLFT2"/>
    <property type="match status" value="1"/>
</dbReference>
<keyword evidence="4" id="KW-0808">Transferase</keyword>
<dbReference type="Pfam" id="PF02709">
    <property type="entry name" value="Glyco_transf_7C"/>
    <property type="match status" value="1"/>
</dbReference>
<gene>
    <name evidence="6" type="ORF">H4696_005309</name>
</gene>
<accession>A0ABR9I4R7</accession>
<dbReference type="PANTHER" id="PTHR43179">
    <property type="entry name" value="RHAMNOSYLTRANSFERASE WBBL"/>
    <property type="match status" value="1"/>
</dbReference>
<organism evidence="6 7">
    <name type="scientific">Amycolatopsis lexingtonensis</name>
    <dbReference type="NCBI Taxonomy" id="218822"/>
    <lineage>
        <taxon>Bacteria</taxon>
        <taxon>Bacillati</taxon>
        <taxon>Actinomycetota</taxon>
        <taxon>Actinomycetes</taxon>
        <taxon>Pseudonocardiales</taxon>
        <taxon>Pseudonocardiaceae</taxon>
        <taxon>Amycolatopsis</taxon>
    </lineage>
</organism>
<dbReference type="InterPro" id="IPR027791">
    <property type="entry name" value="Galactosyl_T_C"/>
</dbReference>
<keyword evidence="3" id="KW-0328">Glycosyltransferase</keyword>
<comment type="pathway">
    <text evidence="1">Cell wall biogenesis; cell wall polysaccharide biosynthesis.</text>
</comment>